<accession>A0AAD7W5V9</accession>
<evidence type="ECO:0000313" key="2">
    <source>
        <dbReference type="EMBL" id="KAJ8384585.1"/>
    </source>
</evidence>
<evidence type="ECO:0000256" key="1">
    <source>
        <dbReference type="SAM" id="MobiDB-lite"/>
    </source>
</evidence>
<dbReference type="Proteomes" id="UP001221898">
    <property type="component" value="Unassembled WGS sequence"/>
</dbReference>
<proteinExistence type="predicted"/>
<name>A0AAD7W5V9_9TELE</name>
<reference evidence="2" key="1">
    <citation type="journal article" date="2023" name="Science">
        <title>Genome structures resolve the early diversification of teleost fishes.</title>
        <authorList>
            <person name="Parey E."/>
            <person name="Louis A."/>
            <person name="Montfort J."/>
            <person name="Bouchez O."/>
            <person name="Roques C."/>
            <person name="Iampietro C."/>
            <person name="Lluch J."/>
            <person name="Castinel A."/>
            <person name="Donnadieu C."/>
            <person name="Desvignes T."/>
            <person name="Floi Bucao C."/>
            <person name="Jouanno E."/>
            <person name="Wen M."/>
            <person name="Mejri S."/>
            <person name="Dirks R."/>
            <person name="Jansen H."/>
            <person name="Henkel C."/>
            <person name="Chen W.J."/>
            <person name="Zahm M."/>
            <person name="Cabau C."/>
            <person name="Klopp C."/>
            <person name="Thompson A.W."/>
            <person name="Robinson-Rechavi M."/>
            <person name="Braasch I."/>
            <person name="Lecointre G."/>
            <person name="Bobe J."/>
            <person name="Postlethwait J.H."/>
            <person name="Berthelot C."/>
            <person name="Roest Crollius H."/>
            <person name="Guiguen Y."/>
        </authorList>
    </citation>
    <scope>NUCLEOTIDE SEQUENCE</scope>
    <source>
        <strain evidence="2">NC1722</strain>
    </source>
</reference>
<dbReference type="EMBL" id="JAINUG010000268">
    <property type="protein sequence ID" value="KAJ8384585.1"/>
    <property type="molecule type" value="Genomic_DNA"/>
</dbReference>
<gene>
    <name evidence="2" type="ORF">AAFF_G00200220</name>
</gene>
<protein>
    <submittedName>
        <fullName evidence="2">Uncharacterized protein</fullName>
    </submittedName>
</protein>
<evidence type="ECO:0000313" key="3">
    <source>
        <dbReference type="Proteomes" id="UP001221898"/>
    </source>
</evidence>
<feature type="compositionally biased region" description="Polar residues" evidence="1">
    <location>
        <begin position="30"/>
        <end position="44"/>
    </location>
</feature>
<dbReference type="AlphaFoldDB" id="A0AAD7W5V9"/>
<comment type="caution">
    <text evidence="2">The sequence shown here is derived from an EMBL/GenBank/DDBJ whole genome shotgun (WGS) entry which is preliminary data.</text>
</comment>
<keyword evidence="3" id="KW-1185">Reference proteome</keyword>
<organism evidence="2 3">
    <name type="scientific">Aldrovandia affinis</name>
    <dbReference type="NCBI Taxonomy" id="143900"/>
    <lineage>
        <taxon>Eukaryota</taxon>
        <taxon>Metazoa</taxon>
        <taxon>Chordata</taxon>
        <taxon>Craniata</taxon>
        <taxon>Vertebrata</taxon>
        <taxon>Euteleostomi</taxon>
        <taxon>Actinopterygii</taxon>
        <taxon>Neopterygii</taxon>
        <taxon>Teleostei</taxon>
        <taxon>Notacanthiformes</taxon>
        <taxon>Halosauridae</taxon>
        <taxon>Aldrovandia</taxon>
    </lineage>
</organism>
<feature type="region of interest" description="Disordered" evidence="1">
    <location>
        <begin position="19"/>
        <end position="77"/>
    </location>
</feature>
<sequence>MKGGQAVVHHWLTGTLSRQRLRHGGAVDSTVASQQEGLGSTQPIRGQGPWVVYEKTRGQAPGQSRGGSSGHGPCWNQ</sequence>